<keyword evidence="4" id="KW-0540">Nuclease</keyword>
<evidence type="ECO:0000256" key="7">
    <source>
        <dbReference type="ARBA" id="ARBA00023242"/>
    </source>
</evidence>
<dbReference type="AlphaFoldDB" id="A0A182FKM2"/>
<evidence type="ECO:0000256" key="4">
    <source>
        <dbReference type="ARBA" id="ARBA00022722"/>
    </source>
</evidence>
<comment type="subcellular location">
    <subcellularLocation>
        <location evidence="2">Nucleus</location>
    </subcellularLocation>
</comment>
<reference evidence="10" key="2">
    <citation type="submission" date="2022-08" db="UniProtKB">
        <authorList>
            <consortium name="EnsemblMetazoa"/>
        </authorList>
    </citation>
    <scope>IDENTIFICATION</scope>
    <source>
        <strain evidence="10">STECLA/ALBI9_A</strain>
    </source>
</reference>
<evidence type="ECO:0000256" key="1">
    <source>
        <dbReference type="ARBA" id="ARBA00001968"/>
    </source>
</evidence>
<reference evidence="10 11" key="1">
    <citation type="journal article" date="2017" name="G3 (Bethesda)">
        <title>The Physical Genome Mapping of Anopheles albimanus Corrected Scaffold Misassemblies and Identified Interarm Rearrangements in Genus Anopheles.</title>
        <authorList>
            <person name="Artemov G.N."/>
            <person name="Peery A.N."/>
            <person name="Jiang X."/>
            <person name="Tu Z."/>
            <person name="Stegniy V.N."/>
            <person name="Sharakhova M.V."/>
            <person name="Sharakhov I.V."/>
        </authorList>
    </citation>
    <scope>NUCLEOTIDE SEQUENCE [LARGE SCALE GENOMIC DNA]</scope>
    <source>
        <strain evidence="10 11">ALBI9_A</strain>
    </source>
</reference>
<dbReference type="PANTHER" id="PTHR22930:SF269">
    <property type="entry name" value="NUCLEASE HARBI1-LIKE PROTEIN"/>
    <property type="match status" value="1"/>
</dbReference>
<dbReference type="GeneID" id="118463671"/>
<evidence type="ECO:0000313" key="10">
    <source>
        <dbReference type="EnsemblMetazoa" id="AALB007072-PA"/>
    </source>
</evidence>
<dbReference type="KEGG" id="aali:118463671"/>
<evidence type="ECO:0000256" key="6">
    <source>
        <dbReference type="ARBA" id="ARBA00022801"/>
    </source>
</evidence>
<dbReference type="VEuPathDB" id="VectorBase:AALB007072"/>
<evidence type="ECO:0000256" key="3">
    <source>
        <dbReference type="ARBA" id="ARBA00006958"/>
    </source>
</evidence>
<dbReference type="RefSeq" id="XP_035786321.1">
    <property type="nucleotide sequence ID" value="XM_035930428.1"/>
</dbReference>
<dbReference type="Pfam" id="PF13359">
    <property type="entry name" value="DDE_Tnp_4"/>
    <property type="match status" value="1"/>
</dbReference>
<keyword evidence="5" id="KW-0479">Metal-binding</keyword>
<dbReference type="GO" id="GO:0046872">
    <property type="term" value="F:metal ion binding"/>
    <property type="evidence" value="ECO:0007669"/>
    <property type="project" value="UniProtKB-KW"/>
</dbReference>
<evidence type="ECO:0000313" key="11">
    <source>
        <dbReference type="Proteomes" id="UP000069272"/>
    </source>
</evidence>
<sequence>MDISYDEELLLLLLSVAKKRTKKREWIRPFLQERPEMGEFQILCRELASDEDKFFQHYRMSRQSFEELHNILKDEISVITTNFRSSITSKERLAVCLRYLAVGGSQRDIADSYRIGRSTVSGIVTQVCEKIWQVLQPTYLPVPTREVWENAAMEFQARWGFPNCTGAIEGKHVHIRRPIDESRVCSYKGFHSLVCLTVIDAMYRFLIVDVGNYGVNGENAILHDSNFIDNYFDNLEYPQPTTLPGSDIIVPYVFLGNESFGLKTFLMRPYPKITCVDRTDRQEFNAQLSRGRTVVDKAFGMLTSNWKVFLKPIDCKPEGADALVKATCCLHNFLLEQNSHLTDIDYKPEVQPPRSKSDKKNDALKPIGKTNSRSSRDALEVRDLFTEYFSQQHRE</sequence>
<keyword evidence="6" id="KW-0378">Hydrolase</keyword>
<dbReference type="VEuPathDB" id="VectorBase:AALB20_037908"/>
<evidence type="ECO:0000256" key="5">
    <source>
        <dbReference type="ARBA" id="ARBA00022723"/>
    </source>
</evidence>
<evidence type="ECO:0000256" key="8">
    <source>
        <dbReference type="SAM" id="MobiDB-lite"/>
    </source>
</evidence>
<evidence type="ECO:0000256" key="2">
    <source>
        <dbReference type="ARBA" id="ARBA00004123"/>
    </source>
</evidence>
<name>A0A182FKM2_ANOAL</name>
<feature type="domain" description="DDE Tnp4" evidence="9">
    <location>
        <begin position="169"/>
        <end position="332"/>
    </location>
</feature>
<accession>A0A182FKM2</accession>
<dbReference type="GO" id="GO:0004518">
    <property type="term" value="F:nuclease activity"/>
    <property type="evidence" value="ECO:0007669"/>
    <property type="project" value="UniProtKB-KW"/>
</dbReference>
<dbReference type="InterPro" id="IPR045249">
    <property type="entry name" value="HARBI1-like"/>
</dbReference>
<dbReference type="EnsemblMetazoa" id="AALB007072-RA">
    <property type="protein sequence ID" value="AALB007072-PA"/>
    <property type="gene ID" value="AALB007072"/>
</dbReference>
<keyword evidence="11" id="KW-1185">Reference proteome</keyword>
<dbReference type="OrthoDB" id="7761730at2759"/>
<feature type="region of interest" description="Disordered" evidence="8">
    <location>
        <begin position="345"/>
        <end position="375"/>
    </location>
</feature>
<protein>
    <submittedName>
        <fullName evidence="10">DDE Tnp4 domain-containing protein</fullName>
    </submittedName>
</protein>
<comment type="cofactor">
    <cofactor evidence="1">
        <name>a divalent metal cation</name>
        <dbReference type="ChEBI" id="CHEBI:60240"/>
    </cofactor>
</comment>
<organism evidence="10 11">
    <name type="scientific">Anopheles albimanus</name>
    <name type="common">New world malaria mosquito</name>
    <dbReference type="NCBI Taxonomy" id="7167"/>
    <lineage>
        <taxon>Eukaryota</taxon>
        <taxon>Metazoa</taxon>
        <taxon>Ecdysozoa</taxon>
        <taxon>Arthropoda</taxon>
        <taxon>Hexapoda</taxon>
        <taxon>Insecta</taxon>
        <taxon>Pterygota</taxon>
        <taxon>Neoptera</taxon>
        <taxon>Endopterygota</taxon>
        <taxon>Diptera</taxon>
        <taxon>Nematocera</taxon>
        <taxon>Culicoidea</taxon>
        <taxon>Culicidae</taxon>
        <taxon>Anophelinae</taxon>
        <taxon>Anopheles</taxon>
    </lineage>
</organism>
<dbReference type="InterPro" id="IPR027806">
    <property type="entry name" value="HARBI1_dom"/>
</dbReference>
<evidence type="ECO:0000259" key="9">
    <source>
        <dbReference type="Pfam" id="PF13359"/>
    </source>
</evidence>
<dbReference type="PANTHER" id="PTHR22930">
    <property type="match status" value="1"/>
</dbReference>
<dbReference type="GO" id="GO:0016787">
    <property type="term" value="F:hydrolase activity"/>
    <property type="evidence" value="ECO:0007669"/>
    <property type="project" value="UniProtKB-KW"/>
</dbReference>
<dbReference type="Proteomes" id="UP000069272">
    <property type="component" value="Chromosome 3R"/>
</dbReference>
<keyword evidence="7" id="KW-0539">Nucleus</keyword>
<dbReference type="GO" id="GO:0005634">
    <property type="term" value="C:nucleus"/>
    <property type="evidence" value="ECO:0007669"/>
    <property type="project" value="UniProtKB-SubCell"/>
</dbReference>
<dbReference type="STRING" id="7167.A0A182FKM2"/>
<proteinExistence type="inferred from homology"/>
<comment type="similarity">
    <text evidence="3">Belongs to the HARBI1 family.</text>
</comment>